<feature type="chain" id="PRO_5021403232" description="Calcium-activated chloride channel N-terminal domain-containing protein" evidence="1">
    <location>
        <begin position="23"/>
        <end position="269"/>
    </location>
</feature>
<feature type="domain" description="Calcium-activated chloride channel N-terminal" evidence="2">
    <location>
        <begin position="24"/>
        <end position="176"/>
    </location>
</feature>
<evidence type="ECO:0000259" key="2">
    <source>
        <dbReference type="Pfam" id="PF08434"/>
    </source>
</evidence>
<evidence type="ECO:0000313" key="4">
    <source>
        <dbReference type="Proteomes" id="UP000499080"/>
    </source>
</evidence>
<comment type="caution">
    <text evidence="3">The sequence shown here is derived from an EMBL/GenBank/DDBJ whole genome shotgun (WGS) entry which is preliminary data.</text>
</comment>
<feature type="signal peptide" evidence="1">
    <location>
        <begin position="1"/>
        <end position="22"/>
    </location>
</feature>
<organism evidence="3 4">
    <name type="scientific">Araneus ventricosus</name>
    <name type="common">Orbweaver spider</name>
    <name type="synonym">Epeira ventricosa</name>
    <dbReference type="NCBI Taxonomy" id="182803"/>
    <lineage>
        <taxon>Eukaryota</taxon>
        <taxon>Metazoa</taxon>
        <taxon>Ecdysozoa</taxon>
        <taxon>Arthropoda</taxon>
        <taxon>Chelicerata</taxon>
        <taxon>Arachnida</taxon>
        <taxon>Araneae</taxon>
        <taxon>Araneomorphae</taxon>
        <taxon>Entelegynae</taxon>
        <taxon>Araneoidea</taxon>
        <taxon>Araneidae</taxon>
        <taxon>Araneus</taxon>
    </lineage>
</organism>
<dbReference type="InterPro" id="IPR013642">
    <property type="entry name" value="CLCA_N"/>
</dbReference>
<accession>A0A4Y2JHE1</accession>
<proteinExistence type="predicted"/>
<dbReference type="EMBL" id="BGPR01003531">
    <property type="protein sequence ID" value="GBM89344.1"/>
    <property type="molecule type" value="Genomic_DNA"/>
</dbReference>
<name>A0A4Y2JHE1_ARAVE</name>
<keyword evidence="1" id="KW-0732">Signal</keyword>
<keyword evidence="4" id="KW-1185">Reference proteome</keyword>
<sequence>MILRCVCWSIFLCLVLGPAVEAQVTVDDQGYQNVLISFAPSIPYAKGKETVEKIRNLLERTSNILHKAIGIPIASATFLLPPSWSTETWTDIKVTPASPEQTARRSDIRLDGTEDSPFINQPVALQHGGCGVPGHQIILNLNSIGGVLKYPEDKLIAREWLKYRYGVFEENGFFYDPLYPTYYRVPGNPEIRITDCTNSKITYVFKEPIIFDACDMNLVGRFGFCRAHPDEKSAANVTSSLMYFHTDLPNVSMPNWPIQTLEDDTEYCI</sequence>
<reference evidence="3 4" key="1">
    <citation type="journal article" date="2019" name="Sci. Rep.">
        <title>Orb-weaving spider Araneus ventricosus genome elucidates the spidroin gene catalogue.</title>
        <authorList>
            <person name="Kono N."/>
            <person name="Nakamura H."/>
            <person name="Ohtoshi R."/>
            <person name="Moran D.A.P."/>
            <person name="Shinohara A."/>
            <person name="Yoshida Y."/>
            <person name="Fujiwara M."/>
            <person name="Mori M."/>
            <person name="Tomita M."/>
            <person name="Arakawa K."/>
        </authorList>
    </citation>
    <scope>NUCLEOTIDE SEQUENCE [LARGE SCALE GENOMIC DNA]</scope>
</reference>
<dbReference type="AlphaFoldDB" id="A0A4Y2JHE1"/>
<evidence type="ECO:0000256" key="1">
    <source>
        <dbReference type="SAM" id="SignalP"/>
    </source>
</evidence>
<dbReference type="OrthoDB" id="6436684at2759"/>
<protein>
    <recommendedName>
        <fullName evidence="2">Calcium-activated chloride channel N-terminal domain-containing protein</fullName>
    </recommendedName>
</protein>
<dbReference type="Proteomes" id="UP000499080">
    <property type="component" value="Unassembled WGS sequence"/>
</dbReference>
<gene>
    <name evidence="3" type="ORF">AVEN_136439_1</name>
</gene>
<dbReference type="Pfam" id="PF08434">
    <property type="entry name" value="CLCA"/>
    <property type="match status" value="1"/>
</dbReference>
<evidence type="ECO:0000313" key="3">
    <source>
        <dbReference type="EMBL" id="GBM89344.1"/>
    </source>
</evidence>